<evidence type="ECO:0000256" key="2">
    <source>
        <dbReference type="ARBA" id="ARBA00022475"/>
    </source>
</evidence>
<accession>A0ABV9HDG3</accession>
<feature type="transmembrane region" description="Helical" evidence="7">
    <location>
        <begin position="236"/>
        <end position="254"/>
    </location>
</feature>
<feature type="transmembrane region" description="Helical" evidence="7">
    <location>
        <begin position="143"/>
        <end position="163"/>
    </location>
</feature>
<dbReference type="Proteomes" id="UP001596011">
    <property type="component" value="Unassembled WGS sequence"/>
</dbReference>
<feature type="transmembrane region" description="Helical" evidence="7">
    <location>
        <begin position="316"/>
        <end position="334"/>
    </location>
</feature>
<dbReference type="PANTHER" id="PTHR32196:SF72">
    <property type="entry name" value="RIBOSE IMPORT PERMEASE PROTEIN RBSC"/>
    <property type="match status" value="1"/>
</dbReference>
<gene>
    <name evidence="8" type="ORF">ACFO6V_07875</name>
</gene>
<feature type="transmembrane region" description="Helical" evidence="7">
    <location>
        <begin position="64"/>
        <end position="86"/>
    </location>
</feature>
<keyword evidence="3 7" id="KW-0812">Transmembrane</keyword>
<organism evidence="8 9">
    <name type="scientific">Promicromonospora alba</name>
    <dbReference type="NCBI Taxonomy" id="1616110"/>
    <lineage>
        <taxon>Bacteria</taxon>
        <taxon>Bacillati</taxon>
        <taxon>Actinomycetota</taxon>
        <taxon>Actinomycetes</taxon>
        <taxon>Micrococcales</taxon>
        <taxon>Promicromonosporaceae</taxon>
        <taxon>Promicromonospora</taxon>
    </lineage>
</organism>
<evidence type="ECO:0000256" key="4">
    <source>
        <dbReference type="ARBA" id="ARBA00022989"/>
    </source>
</evidence>
<dbReference type="InterPro" id="IPR001851">
    <property type="entry name" value="ABC_transp_permease"/>
</dbReference>
<evidence type="ECO:0000256" key="5">
    <source>
        <dbReference type="ARBA" id="ARBA00023136"/>
    </source>
</evidence>
<keyword evidence="9" id="KW-1185">Reference proteome</keyword>
<evidence type="ECO:0000313" key="8">
    <source>
        <dbReference type="EMBL" id="MFC4628147.1"/>
    </source>
</evidence>
<feature type="transmembrane region" description="Helical" evidence="7">
    <location>
        <begin position="266"/>
        <end position="283"/>
    </location>
</feature>
<dbReference type="EMBL" id="JBHSFI010000003">
    <property type="protein sequence ID" value="MFC4628147.1"/>
    <property type="molecule type" value="Genomic_DNA"/>
</dbReference>
<feature type="region of interest" description="Disordered" evidence="6">
    <location>
        <begin position="1"/>
        <end position="24"/>
    </location>
</feature>
<comment type="caution">
    <text evidence="8">The sequence shown here is derived from an EMBL/GenBank/DDBJ whole genome shotgun (WGS) entry which is preliminary data.</text>
</comment>
<evidence type="ECO:0000256" key="1">
    <source>
        <dbReference type="ARBA" id="ARBA00004651"/>
    </source>
</evidence>
<dbReference type="PANTHER" id="PTHR32196">
    <property type="entry name" value="ABC TRANSPORTER PERMEASE PROTEIN YPHD-RELATED-RELATED"/>
    <property type="match status" value="1"/>
</dbReference>
<feature type="transmembrane region" description="Helical" evidence="7">
    <location>
        <begin position="183"/>
        <end position="205"/>
    </location>
</feature>
<feature type="transmembrane region" description="Helical" evidence="7">
    <location>
        <begin position="106"/>
        <end position="131"/>
    </location>
</feature>
<evidence type="ECO:0000256" key="3">
    <source>
        <dbReference type="ARBA" id="ARBA00022692"/>
    </source>
</evidence>
<protein>
    <submittedName>
        <fullName evidence="8">ABC transporter permease</fullName>
    </submittedName>
</protein>
<keyword evidence="5 7" id="KW-0472">Membrane</keyword>
<dbReference type="CDD" id="cd06579">
    <property type="entry name" value="TM_PBP1_transp_AraH_like"/>
    <property type="match status" value="1"/>
</dbReference>
<keyword evidence="2" id="KW-1003">Cell membrane</keyword>
<evidence type="ECO:0000256" key="6">
    <source>
        <dbReference type="SAM" id="MobiDB-lite"/>
    </source>
</evidence>
<dbReference type="Pfam" id="PF02653">
    <property type="entry name" value="BPD_transp_2"/>
    <property type="match status" value="1"/>
</dbReference>
<name>A0ABV9HDG3_9MICO</name>
<feature type="compositionally biased region" description="Low complexity" evidence="6">
    <location>
        <begin position="1"/>
        <end position="13"/>
    </location>
</feature>
<reference evidence="9" key="1">
    <citation type="journal article" date="2019" name="Int. J. Syst. Evol. Microbiol.">
        <title>The Global Catalogue of Microorganisms (GCM) 10K type strain sequencing project: providing services to taxonomists for standard genome sequencing and annotation.</title>
        <authorList>
            <consortium name="The Broad Institute Genomics Platform"/>
            <consortium name="The Broad Institute Genome Sequencing Center for Infectious Disease"/>
            <person name="Wu L."/>
            <person name="Ma J."/>
        </authorList>
    </citation>
    <scope>NUCLEOTIDE SEQUENCE [LARGE SCALE GENOMIC DNA]</scope>
    <source>
        <strain evidence="9">CCUG 42722</strain>
    </source>
</reference>
<feature type="transmembrane region" description="Helical" evidence="7">
    <location>
        <begin position="36"/>
        <end position="57"/>
    </location>
</feature>
<proteinExistence type="predicted"/>
<comment type="subcellular location">
    <subcellularLocation>
        <location evidence="1">Cell membrane</location>
        <topology evidence="1">Multi-pass membrane protein</topology>
    </subcellularLocation>
</comment>
<dbReference type="RefSeq" id="WP_377133958.1">
    <property type="nucleotide sequence ID" value="NZ_JBHSFI010000003.1"/>
</dbReference>
<evidence type="ECO:0000313" key="9">
    <source>
        <dbReference type="Proteomes" id="UP001596011"/>
    </source>
</evidence>
<feature type="transmembrane region" description="Helical" evidence="7">
    <location>
        <begin position="290"/>
        <end position="310"/>
    </location>
</feature>
<evidence type="ECO:0000256" key="7">
    <source>
        <dbReference type="SAM" id="Phobius"/>
    </source>
</evidence>
<sequence length="340" mass="34986">MTTPSTTPSTTTTGPAPKRATRPINRVGNRQQLQQVLAFAGLVVIFAFFSFASPYFLDWANVKGILLATAVTGIMALGATFVIATGGIDLSVGTGMTLCSVMTGVFLANLGLPLVVGVLGGLAIGALIGLLNGLNVSYLRLPPFIATLAMMMVAQGLSLVISGTKPIYFSEVGGFDQLAAGELVPGLPNAVLIFFVAAVIAGVTLSKTLTGRYALSIGSNEEATAISGVDVRRWKVVIYTVAGLFTGLAGVVMASRLNSAQPGLGLGYELEAIAAVVIGGTSLRGGKATILGTVIGALIMATLTNGLRIMSIPQEWQKVAVGIVIVLAVYADMLRRGKEA</sequence>
<keyword evidence="4 7" id="KW-1133">Transmembrane helix</keyword>